<evidence type="ECO:0000313" key="2">
    <source>
        <dbReference type="EMBL" id="MES0833721.1"/>
    </source>
</evidence>
<reference evidence="2 3" key="1">
    <citation type="submission" date="2024-06" db="EMBL/GenBank/DDBJ databases">
        <authorList>
            <person name="Bataeva Y.V."/>
            <person name="Grigorian L.N."/>
            <person name="Solomentsev V.I."/>
        </authorList>
    </citation>
    <scope>NUCLEOTIDE SEQUENCE [LARGE SCALE GENOMIC DNA]</scope>
    <source>
        <strain evidence="3">SCPM-O-B-12605 (RCAM04882)</strain>
    </source>
</reference>
<dbReference type="EMBL" id="JBEQNB010000004">
    <property type="protein sequence ID" value="MES0833721.1"/>
    <property type="molecule type" value="Genomic_DNA"/>
</dbReference>
<dbReference type="Gene3D" id="3.90.550.10">
    <property type="entry name" value="Spore Coat Polysaccharide Biosynthesis Protein SpsA, Chain A"/>
    <property type="match status" value="1"/>
</dbReference>
<organism evidence="2 3">
    <name type="scientific">Nocardiopsis tropica</name>
    <dbReference type="NCBI Taxonomy" id="109330"/>
    <lineage>
        <taxon>Bacteria</taxon>
        <taxon>Bacillati</taxon>
        <taxon>Actinomycetota</taxon>
        <taxon>Actinomycetes</taxon>
        <taxon>Streptosporangiales</taxon>
        <taxon>Nocardiopsidaceae</taxon>
        <taxon>Nocardiopsis</taxon>
    </lineage>
</organism>
<dbReference type="RefSeq" id="WP_352983089.1">
    <property type="nucleotide sequence ID" value="NZ_JBEQNA010000005.1"/>
</dbReference>
<feature type="domain" description="Nucleotidyl transferase" evidence="1">
    <location>
        <begin position="5"/>
        <end position="238"/>
    </location>
</feature>
<name>A0ABV1ZSP3_9ACTN</name>
<accession>A0ABV1ZSP3</accession>
<sequence>MRLAGMVLAAGVGSRLAPFTDDIPKPLVPVLDRPLLGELLDQLAAAGAEEVFVNLHHQADRVASYLSTRACRVPVHHRVEPELTGPAGALTLFADTLAAYDAVLVVSGDIVSDGGFEDLAAACAGGEADLVFGVTRSRGARRFGVLELDGEGTVLSAVEKPDVPDEEEHWISAGAYCLDTGLVGVTADLLAGGMPGVDYARDLAPVLMAGGRRVSGHPLRGYWRDIGTPDSLLGANLDAVSGRIPRLLPEGSGAGGPGSGEPPVFVHPTAELGEDVVFRGPVVIGAGTRVGSGAGLSHAVLLPGAVVPPGALVHGGLIGARDRRDAGPLPEAGAG</sequence>
<evidence type="ECO:0000313" key="3">
    <source>
        <dbReference type="Proteomes" id="UP001432401"/>
    </source>
</evidence>
<comment type="caution">
    <text evidence="2">The sequence shown here is derived from an EMBL/GenBank/DDBJ whole genome shotgun (WGS) entry which is preliminary data.</text>
</comment>
<gene>
    <name evidence="2" type="ORF">ABUK86_08040</name>
</gene>
<dbReference type="InterPro" id="IPR029044">
    <property type="entry name" value="Nucleotide-diphossugar_trans"/>
</dbReference>
<dbReference type="PANTHER" id="PTHR22572">
    <property type="entry name" value="SUGAR-1-PHOSPHATE GUANYL TRANSFERASE"/>
    <property type="match status" value="1"/>
</dbReference>
<dbReference type="InterPro" id="IPR005835">
    <property type="entry name" value="NTP_transferase_dom"/>
</dbReference>
<dbReference type="Proteomes" id="UP001432401">
    <property type="component" value="Unassembled WGS sequence"/>
</dbReference>
<dbReference type="CDD" id="cd04181">
    <property type="entry name" value="NTP_transferase"/>
    <property type="match status" value="1"/>
</dbReference>
<protein>
    <submittedName>
        <fullName evidence="2">NDP-sugar synthase</fullName>
    </submittedName>
</protein>
<evidence type="ECO:0000259" key="1">
    <source>
        <dbReference type="Pfam" id="PF00483"/>
    </source>
</evidence>
<dbReference type="SUPFAM" id="SSF53448">
    <property type="entry name" value="Nucleotide-diphospho-sugar transferases"/>
    <property type="match status" value="1"/>
</dbReference>
<dbReference type="InterPro" id="IPR050486">
    <property type="entry name" value="Mannose-1P_guanyltransferase"/>
</dbReference>
<keyword evidence="3" id="KW-1185">Reference proteome</keyword>
<dbReference type="Pfam" id="PF00483">
    <property type="entry name" value="NTP_transferase"/>
    <property type="match status" value="1"/>
</dbReference>
<dbReference type="Gene3D" id="2.160.10.10">
    <property type="entry name" value="Hexapeptide repeat proteins"/>
    <property type="match status" value="1"/>
</dbReference>
<proteinExistence type="predicted"/>